<evidence type="ECO:0000313" key="1">
    <source>
        <dbReference type="EMBL" id="MFC7345995.1"/>
    </source>
</evidence>
<organism evidence="1 2">
    <name type="scientific">Chryseobacterium zhengzhouense</name>
    <dbReference type="NCBI Taxonomy" id="1636086"/>
    <lineage>
        <taxon>Bacteria</taxon>
        <taxon>Pseudomonadati</taxon>
        <taxon>Bacteroidota</taxon>
        <taxon>Flavobacteriia</taxon>
        <taxon>Flavobacteriales</taxon>
        <taxon>Weeksellaceae</taxon>
        <taxon>Chryseobacterium group</taxon>
        <taxon>Chryseobacterium</taxon>
    </lineage>
</organism>
<comment type="caution">
    <text evidence="1">The sequence shown here is derived from an EMBL/GenBank/DDBJ whole genome shotgun (WGS) entry which is preliminary data.</text>
</comment>
<proteinExistence type="predicted"/>
<evidence type="ECO:0000313" key="2">
    <source>
        <dbReference type="Proteomes" id="UP001596550"/>
    </source>
</evidence>
<gene>
    <name evidence="1" type="ORF">ACFQO9_04590</name>
</gene>
<accession>A0ABW2LWR2</accession>
<reference evidence="2" key="1">
    <citation type="journal article" date="2019" name="Int. J. Syst. Evol. Microbiol.">
        <title>The Global Catalogue of Microorganisms (GCM) 10K type strain sequencing project: providing services to taxonomists for standard genome sequencing and annotation.</title>
        <authorList>
            <consortium name="The Broad Institute Genomics Platform"/>
            <consortium name="The Broad Institute Genome Sequencing Center for Infectious Disease"/>
            <person name="Wu L."/>
            <person name="Ma J."/>
        </authorList>
    </citation>
    <scope>NUCLEOTIDE SEQUENCE [LARGE SCALE GENOMIC DNA]</scope>
    <source>
        <strain evidence="2">CCUG 54781</strain>
    </source>
</reference>
<dbReference type="Proteomes" id="UP001596550">
    <property type="component" value="Unassembled WGS sequence"/>
</dbReference>
<dbReference type="RefSeq" id="WP_378174453.1">
    <property type="nucleotide sequence ID" value="NZ_JBHTCR010000002.1"/>
</dbReference>
<sequence length="883" mass="97693">MRFNILKKVNGSGSTAPKNKFAYLAHINDIQSFPKADHKGVALVDDIVMKEKTGMAQIYITPAAQEYSYETIGDSDSKSFKLKFLGTHPGTELEALEFVKNYLEEDFVILIPSCEIGLKVLGTPDAPLRFTSSHKNDKDSQKFIFTFEQEIGTENVYQLYTGLVTLNENIDVDMGDFLEALKSYMKLDGSNLSEAQKQNLRTILGSDGKNLGNSDLSLEQNRSFNLGAYFLNFFSNVGAKIGINKNNPTQALDVVGNIKSDAFILNDESNSDIVGTIKRSGNEIKFKTSAGWETIMLKGDYISDSHGIISPDTPEPTNGWKIGWYTPKISSVEPGTNYPNQDDLKSVDGFFTEFYFNGTSWEDIAKVIVQGGNDDDARTILKWFLEQQTSGADPIRTYPITEITSNPILFGITCESGVMLQKNNGLYTPPTAAGVRYDVFRNLPIKELGIEKIKLKIVPYLANDPNHCTVLAISDNGNMTPLITSENPNSLHDYEFNVSQYKYLSIGWVNANSVPSTSLQKLEFYTGSGEIVQDIVKDYIDQKYNDIVFYTNRTLYPLKYGFKETNTEAQNKVILDGLINIAFNEARSIELPEGKYPISNVTMKPCHLYGKDRNTLLESKTAEPMFTLDPAYGIQNINNHTTAGFAGGYYTGFEVAGFGLKGNDIATKGFWFGTHAFAHYDRLFFHGFADVAIHTTGMLICTFGDIEIRKVQNGIRAEMLGAYAANLVCFDYLNIEGCRGVGVDWKNGSGIHFKRLDAEKCGTVGNVNTGVLVFSDIFPDYAGMMGVTIEKSWSEDINGGFYAKLNGNAVHAIRDTNILKLTSDAQASIINNGGKLLLENIQIRGNGFPLITQNNGQTLLQGFNVIPTHSELTGGTFKTAQYS</sequence>
<dbReference type="EMBL" id="JBHTCR010000002">
    <property type="protein sequence ID" value="MFC7345995.1"/>
    <property type="molecule type" value="Genomic_DNA"/>
</dbReference>
<keyword evidence="2" id="KW-1185">Reference proteome</keyword>
<protein>
    <submittedName>
        <fullName evidence="1">Uncharacterized protein</fullName>
    </submittedName>
</protein>
<name>A0ABW2LWR2_9FLAO</name>